<dbReference type="AlphaFoldDB" id="A0A3S4GLE8"/>
<evidence type="ECO:0000313" key="2">
    <source>
        <dbReference type="EMBL" id="VDS07374.1"/>
    </source>
</evidence>
<dbReference type="Pfam" id="PF06568">
    <property type="entry name" value="YjiS-like"/>
    <property type="match status" value="1"/>
</dbReference>
<dbReference type="EMBL" id="UZWE01000019">
    <property type="protein sequence ID" value="VDS07374.1"/>
    <property type="molecule type" value="Genomic_DNA"/>
</dbReference>
<name>A0A3S4GLE8_9RHOB</name>
<dbReference type="RefSeq" id="WP_126153078.1">
    <property type="nucleotide sequence ID" value="NZ_UZWE01000019.1"/>
</dbReference>
<proteinExistence type="predicted"/>
<feature type="domain" description="YjiS-like" evidence="1">
    <location>
        <begin position="23"/>
        <end position="58"/>
    </location>
</feature>
<protein>
    <recommendedName>
        <fullName evidence="1">YjiS-like domain-containing protein</fullName>
    </recommendedName>
</protein>
<dbReference type="OrthoDB" id="8116725at2"/>
<evidence type="ECO:0000313" key="3">
    <source>
        <dbReference type="Proteomes" id="UP000270743"/>
    </source>
</evidence>
<dbReference type="Proteomes" id="UP000270743">
    <property type="component" value="Unassembled WGS sequence"/>
</dbReference>
<keyword evidence="3" id="KW-1185">Reference proteome</keyword>
<dbReference type="InterPro" id="IPR009506">
    <property type="entry name" value="YjiS-like"/>
</dbReference>
<organism evidence="2 3">
    <name type="scientific">Paracoccus haematequi</name>
    <dbReference type="NCBI Taxonomy" id="2491866"/>
    <lineage>
        <taxon>Bacteria</taxon>
        <taxon>Pseudomonadati</taxon>
        <taxon>Pseudomonadota</taxon>
        <taxon>Alphaproteobacteria</taxon>
        <taxon>Rhodobacterales</taxon>
        <taxon>Paracoccaceae</taxon>
        <taxon>Paracoccus</taxon>
    </lineage>
</organism>
<accession>A0A3S4GLE8</accession>
<gene>
    <name evidence="2" type="ORF">PARHAE_00550</name>
</gene>
<reference evidence="2 3" key="1">
    <citation type="submission" date="2018-12" db="EMBL/GenBank/DDBJ databases">
        <authorList>
            <person name="Criscuolo A."/>
        </authorList>
    </citation>
    <scope>NUCLEOTIDE SEQUENCE [LARGE SCALE GENOMIC DNA]</scope>
    <source>
        <strain evidence="2">ACIP1116241</strain>
    </source>
</reference>
<evidence type="ECO:0000259" key="1">
    <source>
        <dbReference type="Pfam" id="PF06568"/>
    </source>
</evidence>
<sequence length="64" mass="7183">MSTMELNRSHAVGGVGKVAANFFSMLSAWNDARVTRRELNRLSDRELDDIGLCRGDIERIARGF</sequence>